<organism evidence="4 5">
    <name type="scientific">Myriangium duriaei CBS 260.36</name>
    <dbReference type="NCBI Taxonomy" id="1168546"/>
    <lineage>
        <taxon>Eukaryota</taxon>
        <taxon>Fungi</taxon>
        <taxon>Dikarya</taxon>
        <taxon>Ascomycota</taxon>
        <taxon>Pezizomycotina</taxon>
        <taxon>Dothideomycetes</taxon>
        <taxon>Dothideomycetidae</taxon>
        <taxon>Myriangiales</taxon>
        <taxon>Myriangiaceae</taxon>
        <taxon>Myriangium</taxon>
    </lineage>
</organism>
<dbReference type="GO" id="GO:0005829">
    <property type="term" value="C:cytosol"/>
    <property type="evidence" value="ECO:0007669"/>
    <property type="project" value="TreeGrafter"/>
</dbReference>
<dbReference type="Gene3D" id="1.25.40.720">
    <property type="entry name" value="Telomere length regulation protein 2, C-terminal domain"/>
    <property type="match status" value="2"/>
</dbReference>
<dbReference type="GO" id="GO:0042162">
    <property type="term" value="F:telomeric DNA binding"/>
    <property type="evidence" value="ECO:0007669"/>
    <property type="project" value="TreeGrafter"/>
</dbReference>
<evidence type="ECO:0000313" key="4">
    <source>
        <dbReference type="EMBL" id="KAF2154620.1"/>
    </source>
</evidence>
<dbReference type="GO" id="GO:0051083">
    <property type="term" value="P:'de novo' cotranslational protein folding"/>
    <property type="evidence" value="ECO:0007669"/>
    <property type="project" value="TreeGrafter"/>
</dbReference>
<dbReference type="InterPro" id="IPR038528">
    <property type="entry name" value="TEL2_C_sf"/>
</dbReference>
<evidence type="ECO:0000259" key="3">
    <source>
        <dbReference type="Pfam" id="PF10193"/>
    </source>
</evidence>
<dbReference type="GO" id="GO:0051879">
    <property type="term" value="F:Hsp90 protein binding"/>
    <property type="evidence" value="ECO:0007669"/>
    <property type="project" value="TreeGrafter"/>
</dbReference>
<dbReference type="InterPro" id="IPR019337">
    <property type="entry name" value="Telomere_length_regulation_dom"/>
</dbReference>
<name>A0A9P4MHD0_9PEZI</name>
<reference evidence="4" key="1">
    <citation type="journal article" date="2020" name="Stud. Mycol.">
        <title>101 Dothideomycetes genomes: a test case for predicting lifestyles and emergence of pathogens.</title>
        <authorList>
            <person name="Haridas S."/>
            <person name="Albert R."/>
            <person name="Binder M."/>
            <person name="Bloem J."/>
            <person name="Labutti K."/>
            <person name="Salamov A."/>
            <person name="Andreopoulos B."/>
            <person name="Baker S."/>
            <person name="Barry K."/>
            <person name="Bills G."/>
            <person name="Bluhm B."/>
            <person name="Cannon C."/>
            <person name="Castanera R."/>
            <person name="Culley D."/>
            <person name="Daum C."/>
            <person name="Ezra D."/>
            <person name="Gonzalez J."/>
            <person name="Henrissat B."/>
            <person name="Kuo A."/>
            <person name="Liang C."/>
            <person name="Lipzen A."/>
            <person name="Lutzoni F."/>
            <person name="Magnuson J."/>
            <person name="Mondo S."/>
            <person name="Nolan M."/>
            <person name="Ohm R."/>
            <person name="Pangilinan J."/>
            <person name="Park H.-J."/>
            <person name="Ramirez L."/>
            <person name="Alfaro M."/>
            <person name="Sun H."/>
            <person name="Tritt A."/>
            <person name="Yoshinaga Y."/>
            <person name="Zwiers L.-H."/>
            <person name="Turgeon B."/>
            <person name="Goodwin S."/>
            <person name="Spatafora J."/>
            <person name="Crous P."/>
            <person name="Grigoriev I."/>
        </authorList>
    </citation>
    <scope>NUCLEOTIDE SEQUENCE</scope>
    <source>
        <strain evidence="4">CBS 260.36</strain>
    </source>
</reference>
<dbReference type="PANTHER" id="PTHR15830:SF10">
    <property type="entry name" value="TELOMERE LENGTH REGULATION PROTEIN TEL2 HOMOLOG"/>
    <property type="match status" value="1"/>
</dbReference>
<feature type="region of interest" description="Disordered" evidence="2">
    <location>
        <begin position="15"/>
        <end position="42"/>
    </location>
</feature>
<comment type="similarity">
    <text evidence="1">Belongs to the TEL2 family.</text>
</comment>
<protein>
    <recommendedName>
        <fullName evidence="3">Telomere length regulation protein conserved domain-containing protein</fullName>
    </recommendedName>
</protein>
<feature type="region of interest" description="Disordered" evidence="2">
    <location>
        <begin position="509"/>
        <end position="583"/>
    </location>
</feature>
<dbReference type="Pfam" id="PF10193">
    <property type="entry name" value="Telomere_reg-2"/>
    <property type="match status" value="1"/>
</dbReference>
<feature type="domain" description="Telomere length regulation protein conserved" evidence="3">
    <location>
        <begin position="589"/>
        <end position="700"/>
    </location>
</feature>
<sequence>MSDLFQVISTISLDHGEQPPLSERTAHRTSSPRGDPDRILSTIKGPEDVLTNLKSQPTEEDAKIQLQWLLSNKNADFDIHFPNAQSISILRAIIDLTVPDLWRSSRKTQGLLIQCLSSFPGISALVSKLGRVTDSAANRSTLSIANGSVPGDHHLALLQRILSQRSLLSIIWHGLRRHGSDSQRKLIWKDLTNLICSGKIVSTVARFKDTSGSCVESWIVSGQRYAPLLASWALRLSGDFESDDDASWDTAAVVLSKSFGLGYPDVLAKSLCLECLETGPKCVEILGQVVKRLRPLDQKRFLGHLLPVLQNALPSSNQESLCIGHFSAFISKLSMDNDVFRKGVVSWIQTLQSASTISQIGRRAVIAAISNSLEDLTTVLDCSLQAFGETLFIKHAPAVEQEACAEVILLSAGHLKQRDPNALIALARSSIHMSGVSNRLDASSQRARVLGMCVGMAISRLTDKSTSKMDFGVEDVKTTYARQLMDLVEVRDSVGSLENVKSAMRIKDGSGRLVNESTPSEQALKKSSPKPGAKVTPAPTAIQSSGPRIIEVLSDDEDDDLVPYAKPDSDPEDDDEDPTLVNRDKAKAPVYIRDLMNGLREDENYDRHKLSLEHAAPLIRRKAQFGQEVKDHAIELSMILIGLQDTFELEDFIQLRLQALIALLISDPSELGPFYARQVFEGDYSISQRGTLLSAIGLSARELAGYQDADALNPSVIDKASFPSKRLPDRYHAIYDPSPTQPLLPSSPLNTISASLTDTIIAPLAAQAADTATGPSALKVRTFSSRLTNPPSARTKIIPNALAAVLADSFFTPLAGGFHTHTRTGANNVFASPFFLGTYLTTLAVLLHASGPATRSLPQLTADFWALLLAARRSAREDSAVLKALLFGLLTILEVNQDDTRRVAMEHGRELVETREWVGDVYGRMAGGDEEGDRLRGLAAGVLVKCGEVMEKWERLLVGEMMDY</sequence>
<dbReference type="AlphaFoldDB" id="A0A9P4MHD0"/>
<evidence type="ECO:0000256" key="1">
    <source>
        <dbReference type="ARBA" id="ARBA00006133"/>
    </source>
</evidence>
<evidence type="ECO:0000313" key="5">
    <source>
        <dbReference type="Proteomes" id="UP000799439"/>
    </source>
</evidence>
<keyword evidence="5" id="KW-1185">Reference proteome</keyword>
<dbReference type="OrthoDB" id="10258062at2759"/>
<accession>A0A9P4MHD0</accession>
<gene>
    <name evidence="4" type="ORF">K461DRAFT_275749</name>
</gene>
<comment type="caution">
    <text evidence="4">The sequence shown here is derived from an EMBL/GenBank/DDBJ whole genome shotgun (WGS) entry which is preliminary data.</text>
</comment>
<proteinExistence type="inferred from homology"/>
<dbReference type="EMBL" id="ML996083">
    <property type="protein sequence ID" value="KAF2154620.1"/>
    <property type="molecule type" value="Genomic_DNA"/>
</dbReference>
<dbReference type="InterPro" id="IPR051970">
    <property type="entry name" value="TEL2_Regulation"/>
</dbReference>
<dbReference type="PANTHER" id="PTHR15830">
    <property type="entry name" value="TELOMERE LENGTH REGULATION PROTEIN TEL2 FAMILY MEMBER"/>
    <property type="match status" value="1"/>
</dbReference>
<evidence type="ECO:0000256" key="2">
    <source>
        <dbReference type="SAM" id="MobiDB-lite"/>
    </source>
</evidence>
<dbReference type="Proteomes" id="UP000799439">
    <property type="component" value="Unassembled WGS sequence"/>
</dbReference>